<accession>A0A4Z0PKM8</accession>
<dbReference type="OrthoDB" id="1523642at2"/>
<keyword evidence="13" id="KW-1185">Reference proteome</keyword>
<evidence type="ECO:0000256" key="4">
    <source>
        <dbReference type="ARBA" id="ARBA00011738"/>
    </source>
</evidence>
<comment type="subunit">
    <text evidence="4">Homodimer.</text>
</comment>
<comment type="caution">
    <text evidence="12">The sequence shown here is derived from an EMBL/GenBank/DDBJ whole genome shotgun (WGS) entry which is preliminary data.</text>
</comment>
<feature type="short sequence motif" description="Nudix box" evidence="10">
    <location>
        <begin position="71"/>
        <end position="94"/>
    </location>
</feature>
<dbReference type="InterPro" id="IPR000086">
    <property type="entry name" value="NUDIX_hydrolase_dom"/>
</dbReference>
<keyword evidence="6 12" id="KW-0378">Hydrolase</keyword>
<dbReference type="EMBL" id="SRLD01000016">
    <property type="protein sequence ID" value="TGE16385.1"/>
    <property type="molecule type" value="Genomic_DNA"/>
</dbReference>
<evidence type="ECO:0000256" key="2">
    <source>
        <dbReference type="ARBA" id="ARBA00001946"/>
    </source>
</evidence>
<dbReference type="AlphaFoldDB" id="A0A4Z0PKM8"/>
<evidence type="ECO:0000256" key="6">
    <source>
        <dbReference type="ARBA" id="ARBA00022801"/>
    </source>
</evidence>
<reference evidence="12 13" key="1">
    <citation type="submission" date="2019-04" db="EMBL/GenBank/DDBJ databases">
        <authorList>
            <person name="Feng G."/>
            <person name="Zhang J."/>
            <person name="Zhu H."/>
        </authorList>
    </citation>
    <scope>NUCLEOTIDE SEQUENCE [LARGE SCALE GENOMIC DNA]</scope>
    <source>
        <strain evidence="12 13">JCM 17223</strain>
    </source>
</reference>
<evidence type="ECO:0000256" key="3">
    <source>
        <dbReference type="ARBA" id="ARBA00007275"/>
    </source>
</evidence>
<dbReference type="NCBIfam" id="TIGR00052">
    <property type="entry name" value="nudix-type nucleoside diphosphatase, YffH/AdpP family"/>
    <property type="match status" value="1"/>
</dbReference>
<evidence type="ECO:0000256" key="5">
    <source>
        <dbReference type="ARBA" id="ARBA00016377"/>
    </source>
</evidence>
<comment type="similarity">
    <text evidence="3">Belongs to the Nudix hydrolase family. NudK subfamily.</text>
</comment>
<keyword evidence="9" id="KW-0479">Metal-binding</keyword>
<dbReference type="Pfam" id="PF00293">
    <property type="entry name" value="NUDIX"/>
    <property type="match status" value="1"/>
</dbReference>
<name>A0A4Z0PKM8_9BACT</name>
<feature type="binding site" evidence="9">
    <location>
        <position position="91"/>
    </location>
    <ligand>
        <name>Mg(2+)</name>
        <dbReference type="ChEBI" id="CHEBI:18420"/>
        <label>1</label>
    </ligand>
</feature>
<sequence length="170" mass="19334">MNITDRKILHDGHYKLSQLLVQHGGQQLRRERFEPGQAVAALVFDTQKQRYVFVRQFRIGSETELLEIPAGMLDKEGESPADAMRREIREELGYEVDKLTAITNFYSSPGGSAEQIWLYYAEVSHQSSPGGGAIDENENIEVVLLSYEDLVEEPWQDAKTLVAVQWAQLH</sequence>
<dbReference type="InterPro" id="IPR015797">
    <property type="entry name" value="NUDIX_hydrolase-like_dom_sf"/>
</dbReference>
<dbReference type="Gene3D" id="3.90.79.10">
    <property type="entry name" value="Nucleoside Triphosphate Pyrophosphohydrolase"/>
    <property type="match status" value="1"/>
</dbReference>
<evidence type="ECO:0000256" key="10">
    <source>
        <dbReference type="PIRSR" id="PIRSR604385-3"/>
    </source>
</evidence>
<evidence type="ECO:0000256" key="8">
    <source>
        <dbReference type="ARBA" id="ARBA00032272"/>
    </source>
</evidence>
<dbReference type="PANTHER" id="PTHR11839">
    <property type="entry name" value="UDP/ADP-SUGAR PYROPHOSPHATASE"/>
    <property type="match status" value="1"/>
</dbReference>
<keyword evidence="9" id="KW-0460">Magnesium</keyword>
<dbReference type="GO" id="GO:0019144">
    <property type="term" value="F:ADP-sugar diphosphatase activity"/>
    <property type="evidence" value="ECO:0007669"/>
    <property type="project" value="TreeGrafter"/>
</dbReference>
<feature type="domain" description="Nudix hydrolase" evidence="11">
    <location>
        <begin position="34"/>
        <end position="168"/>
    </location>
</feature>
<dbReference type="Proteomes" id="UP000297739">
    <property type="component" value="Unassembled WGS sequence"/>
</dbReference>
<dbReference type="GO" id="GO:0006753">
    <property type="term" value="P:nucleoside phosphate metabolic process"/>
    <property type="evidence" value="ECO:0007669"/>
    <property type="project" value="TreeGrafter"/>
</dbReference>
<dbReference type="GO" id="GO:0046872">
    <property type="term" value="F:metal ion binding"/>
    <property type="evidence" value="ECO:0007669"/>
    <property type="project" value="UniProtKB-KW"/>
</dbReference>
<evidence type="ECO:0000256" key="1">
    <source>
        <dbReference type="ARBA" id="ARBA00000847"/>
    </source>
</evidence>
<feature type="binding site" evidence="9">
    <location>
        <position position="70"/>
    </location>
    <ligand>
        <name>Mg(2+)</name>
        <dbReference type="ChEBI" id="CHEBI:18420"/>
        <label>1</label>
    </ligand>
</feature>
<evidence type="ECO:0000256" key="9">
    <source>
        <dbReference type="PIRSR" id="PIRSR604385-2"/>
    </source>
</evidence>
<dbReference type="InterPro" id="IPR004385">
    <property type="entry name" value="NDP_pyrophosphatase"/>
</dbReference>
<dbReference type="GO" id="GO:0005829">
    <property type="term" value="C:cytosol"/>
    <property type="evidence" value="ECO:0007669"/>
    <property type="project" value="TreeGrafter"/>
</dbReference>
<organism evidence="12 13">
    <name type="scientific">Hymenobacter elongatus</name>
    <dbReference type="NCBI Taxonomy" id="877208"/>
    <lineage>
        <taxon>Bacteria</taxon>
        <taxon>Pseudomonadati</taxon>
        <taxon>Bacteroidota</taxon>
        <taxon>Cytophagia</taxon>
        <taxon>Cytophagales</taxon>
        <taxon>Hymenobacteraceae</taxon>
        <taxon>Hymenobacter</taxon>
    </lineage>
</organism>
<evidence type="ECO:0000313" key="12">
    <source>
        <dbReference type="EMBL" id="TGE16385.1"/>
    </source>
</evidence>
<dbReference type="PANTHER" id="PTHR11839:SF18">
    <property type="entry name" value="NUDIX HYDROLASE DOMAIN-CONTAINING PROTEIN"/>
    <property type="match status" value="1"/>
</dbReference>
<dbReference type="SUPFAM" id="SSF55811">
    <property type="entry name" value="Nudix"/>
    <property type="match status" value="1"/>
</dbReference>
<protein>
    <recommendedName>
        <fullName evidence="5">GDP-mannose pyrophosphatase</fullName>
    </recommendedName>
    <alternativeName>
        <fullName evidence="7">GDP-mannose hydrolase</fullName>
    </alternativeName>
    <alternativeName>
        <fullName evidence="8">GDPMK</fullName>
    </alternativeName>
</protein>
<dbReference type="PROSITE" id="PS51462">
    <property type="entry name" value="NUDIX"/>
    <property type="match status" value="1"/>
</dbReference>
<evidence type="ECO:0000256" key="7">
    <source>
        <dbReference type="ARBA" id="ARBA00032162"/>
    </source>
</evidence>
<comment type="catalytic activity">
    <reaction evidence="1">
        <text>GDP-alpha-D-mannose + H2O = alpha-D-mannose 1-phosphate + GMP + 2 H(+)</text>
        <dbReference type="Rhea" id="RHEA:27978"/>
        <dbReference type="ChEBI" id="CHEBI:15377"/>
        <dbReference type="ChEBI" id="CHEBI:15378"/>
        <dbReference type="ChEBI" id="CHEBI:57527"/>
        <dbReference type="ChEBI" id="CHEBI:58115"/>
        <dbReference type="ChEBI" id="CHEBI:58409"/>
    </reaction>
</comment>
<gene>
    <name evidence="12" type="ORF">E5J99_09670</name>
</gene>
<proteinExistence type="inferred from homology"/>
<comment type="cofactor">
    <cofactor evidence="2 9">
        <name>Mg(2+)</name>
        <dbReference type="ChEBI" id="CHEBI:18420"/>
    </cofactor>
</comment>
<dbReference type="GO" id="GO:0019693">
    <property type="term" value="P:ribose phosphate metabolic process"/>
    <property type="evidence" value="ECO:0007669"/>
    <property type="project" value="TreeGrafter"/>
</dbReference>
<feature type="binding site" evidence="9">
    <location>
        <position position="87"/>
    </location>
    <ligand>
        <name>Mg(2+)</name>
        <dbReference type="ChEBI" id="CHEBI:18420"/>
        <label>1</label>
    </ligand>
</feature>
<feature type="binding site" evidence="9">
    <location>
        <position position="138"/>
    </location>
    <ligand>
        <name>Mg(2+)</name>
        <dbReference type="ChEBI" id="CHEBI:18420"/>
        <label>1</label>
    </ligand>
</feature>
<dbReference type="RefSeq" id="WP_135497524.1">
    <property type="nucleotide sequence ID" value="NZ_SRLD01000016.1"/>
</dbReference>
<evidence type="ECO:0000313" key="13">
    <source>
        <dbReference type="Proteomes" id="UP000297739"/>
    </source>
</evidence>
<evidence type="ECO:0000259" key="11">
    <source>
        <dbReference type="PROSITE" id="PS51462"/>
    </source>
</evidence>